<dbReference type="Pfam" id="PF07690">
    <property type="entry name" value="MFS_1"/>
    <property type="match status" value="1"/>
</dbReference>
<evidence type="ECO:0000313" key="8">
    <source>
        <dbReference type="EMBL" id="KXH45104.1"/>
    </source>
</evidence>
<dbReference type="OrthoDB" id="3936150at2759"/>
<evidence type="ECO:0000256" key="3">
    <source>
        <dbReference type="ARBA" id="ARBA00022692"/>
    </source>
</evidence>
<dbReference type="GO" id="GO:0016020">
    <property type="term" value="C:membrane"/>
    <property type="evidence" value="ECO:0007669"/>
    <property type="project" value="UniProtKB-SubCell"/>
</dbReference>
<dbReference type="Gene3D" id="1.20.1250.20">
    <property type="entry name" value="MFS general substrate transporter like domains"/>
    <property type="match status" value="1"/>
</dbReference>
<dbReference type="EMBL" id="JFBX01000230">
    <property type="protein sequence ID" value="KXH45104.1"/>
    <property type="molecule type" value="Genomic_DNA"/>
</dbReference>
<dbReference type="SUPFAM" id="SSF103473">
    <property type="entry name" value="MFS general substrate transporter"/>
    <property type="match status" value="1"/>
</dbReference>
<keyword evidence="4 6" id="KW-1133">Transmembrane helix</keyword>
<sequence length="503" mass="54446">MDDHAKPLDDAVNRDDLGNAIAPIPSNALGSIAEFKTGGLSDVEQNLKVIEEAVEAIGFGKFHWQLTMSCGFGFLADQMLLVSISLVGPQLTPEFAPTYPTLLPASNYAGLLVGAVAMGLLADNIGRRLVWQLSIFGISISTMLAASSPNWAAINAWVAICGFFGGGNLAIDLTILAENIPRRWSFMLAGLACVWGLGNSITGFLGWGLLVNFGCPQDATSSTCPRSANMGWRYLYITLGGLCLIMSIIRAVVIRTHESPRWLVSCGRVDEAVEVVNRISAMNGSEYTVTAAHFVRETRQQGNEGGIVANHGEEDTVAKTQSLGENLRRAARLFEGWAQVRLMICLTLLYPLFTLFLPYYLRAHGADLGESSNYNTYRDWAITSVVGIFGPALSMWMVSNNWLRSRKSLVLTGAACAAFSAAFTSVKTQSQNLAFSCMISFWLNAMYAIIYAYTPQALSVENRGLGNGLLMAVGRLASLSSPFIATFADAAELVQTTEEGFYQ</sequence>
<dbReference type="PANTHER" id="PTHR23511">
    <property type="entry name" value="SYNAPTIC VESICLE GLYCOPROTEIN 2"/>
    <property type="match status" value="1"/>
</dbReference>
<keyword evidence="5 6" id="KW-0472">Membrane</keyword>
<proteinExistence type="predicted"/>
<dbReference type="InterPro" id="IPR020846">
    <property type="entry name" value="MFS_dom"/>
</dbReference>
<feature type="domain" description="Major facilitator superfamily (MFS) profile" evidence="7">
    <location>
        <begin position="53"/>
        <end position="503"/>
    </location>
</feature>
<comment type="caution">
    <text evidence="8">The sequence shown here is derived from an EMBL/GenBank/DDBJ whole genome shotgun (WGS) entry which is preliminary data.</text>
</comment>
<feature type="transmembrane region" description="Helical" evidence="6">
    <location>
        <begin position="432"/>
        <end position="453"/>
    </location>
</feature>
<dbReference type="PANTHER" id="PTHR23511:SF4">
    <property type="entry name" value="MAJOR FACILITATOR SUPERFAMILY (MFS) PROFILE DOMAIN-CONTAINING PROTEIN"/>
    <property type="match status" value="1"/>
</dbReference>
<organism evidence="8 9">
    <name type="scientific">Colletotrichum simmondsii</name>
    <dbReference type="NCBI Taxonomy" id="703756"/>
    <lineage>
        <taxon>Eukaryota</taxon>
        <taxon>Fungi</taxon>
        <taxon>Dikarya</taxon>
        <taxon>Ascomycota</taxon>
        <taxon>Pezizomycotina</taxon>
        <taxon>Sordariomycetes</taxon>
        <taxon>Hypocreomycetidae</taxon>
        <taxon>Glomerellales</taxon>
        <taxon>Glomerellaceae</taxon>
        <taxon>Colletotrichum</taxon>
        <taxon>Colletotrichum acutatum species complex</taxon>
    </lineage>
</organism>
<comment type="subcellular location">
    <subcellularLocation>
        <location evidence="1">Membrane</location>
        <topology evidence="1">Multi-pass membrane protein</topology>
    </subcellularLocation>
</comment>
<evidence type="ECO:0000256" key="2">
    <source>
        <dbReference type="ARBA" id="ARBA00022448"/>
    </source>
</evidence>
<reference evidence="8 9" key="1">
    <citation type="submission" date="2014-02" db="EMBL/GenBank/DDBJ databases">
        <title>The genome sequence of Colletotrichum simmondsii CBS122122.</title>
        <authorList>
            <person name="Baroncelli R."/>
            <person name="Thon M.R."/>
        </authorList>
    </citation>
    <scope>NUCLEOTIDE SEQUENCE [LARGE SCALE GENOMIC DNA]</scope>
    <source>
        <strain evidence="8 9">CBS122122</strain>
    </source>
</reference>
<accession>A0A135TAJ5</accession>
<evidence type="ECO:0000313" key="9">
    <source>
        <dbReference type="Proteomes" id="UP000070328"/>
    </source>
</evidence>
<dbReference type="GO" id="GO:0022857">
    <property type="term" value="F:transmembrane transporter activity"/>
    <property type="evidence" value="ECO:0007669"/>
    <property type="project" value="InterPro"/>
</dbReference>
<dbReference type="PROSITE" id="PS00216">
    <property type="entry name" value="SUGAR_TRANSPORT_1"/>
    <property type="match status" value="1"/>
</dbReference>
<evidence type="ECO:0000259" key="7">
    <source>
        <dbReference type="PROSITE" id="PS50850"/>
    </source>
</evidence>
<evidence type="ECO:0000256" key="4">
    <source>
        <dbReference type="ARBA" id="ARBA00022989"/>
    </source>
</evidence>
<keyword evidence="3 6" id="KW-0812">Transmembrane</keyword>
<evidence type="ECO:0000256" key="5">
    <source>
        <dbReference type="ARBA" id="ARBA00023136"/>
    </source>
</evidence>
<evidence type="ECO:0000256" key="1">
    <source>
        <dbReference type="ARBA" id="ARBA00004141"/>
    </source>
</evidence>
<dbReference type="AlphaFoldDB" id="A0A135TAJ5"/>
<keyword evidence="2" id="KW-0813">Transport</keyword>
<feature type="transmembrane region" description="Helical" evidence="6">
    <location>
        <begin position="338"/>
        <end position="360"/>
    </location>
</feature>
<evidence type="ECO:0000256" key="6">
    <source>
        <dbReference type="SAM" id="Phobius"/>
    </source>
</evidence>
<dbReference type="Proteomes" id="UP000070328">
    <property type="component" value="Unassembled WGS sequence"/>
</dbReference>
<protein>
    <recommendedName>
        <fullName evidence="7">Major facilitator superfamily (MFS) profile domain-containing protein</fullName>
    </recommendedName>
</protein>
<feature type="transmembrane region" description="Helical" evidence="6">
    <location>
        <begin position="188"/>
        <end position="214"/>
    </location>
</feature>
<dbReference type="InterPro" id="IPR011701">
    <property type="entry name" value="MFS"/>
</dbReference>
<gene>
    <name evidence="8" type="ORF">CSIM01_01233</name>
</gene>
<keyword evidence="9" id="KW-1185">Reference proteome</keyword>
<feature type="transmembrane region" description="Helical" evidence="6">
    <location>
        <begin position="154"/>
        <end position="176"/>
    </location>
</feature>
<dbReference type="InterPro" id="IPR036259">
    <property type="entry name" value="MFS_trans_sf"/>
</dbReference>
<dbReference type="InterPro" id="IPR005829">
    <property type="entry name" value="Sugar_transporter_CS"/>
</dbReference>
<feature type="transmembrane region" description="Helical" evidence="6">
    <location>
        <begin position="380"/>
        <end position="397"/>
    </location>
</feature>
<feature type="transmembrane region" description="Helical" evidence="6">
    <location>
        <begin position="129"/>
        <end position="148"/>
    </location>
</feature>
<feature type="transmembrane region" description="Helical" evidence="6">
    <location>
        <begin position="105"/>
        <end position="122"/>
    </location>
</feature>
<feature type="transmembrane region" description="Helical" evidence="6">
    <location>
        <begin position="409"/>
        <end position="426"/>
    </location>
</feature>
<dbReference type="PROSITE" id="PS50850">
    <property type="entry name" value="MFS"/>
    <property type="match status" value="1"/>
</dbReference>
<feature type="transmembrane region" description="Helical" evidence="6">
    <location>
        <begin position="234"/>
        <end position="253"/>
    </location>
</feature>
<name>A0A135TAJ5_9PEZI</name>